<keyword evidence="2" id="KW-1185">Reference proteome</keyword>
<evidence type="ECO:0000313" key="1">
    <source>
        <dbReference type="EMBL" id="MFC3552054.1"/>
    </source>
</evidence>
<comment type="caution">
    <text evidence="1">The sequence shown here is derived from an EMBL/GenBank/DDBJ whole genome shotgun (WGS) entry which is preliminary data.</text>
</comment>
<sequence length="40" mass="4314">MNRSPVIDRSGYGFGAWADIPAINAGAGIGYRGRSLRRHP</sequence>
<evidence type="ECO:0000313" key="2">
    <source>
        <dbReference type="Proteomes" id="UP001595740"/>
    </source>
</evidence>
<reference evidence="2" key="1">
    <citation type="journal article" date="2019" name="Int. J. Syst. Evol. Microbiol.">
        <title>The Global Catalogue of Microorganisms (GCM) 10K type strain sequencing project: providing services to taxonomists for standard genome sequencing and annotation.</title>
        <authorList>
            <consortium name="The Broad Institute Genomics Platform"/>
            <consortium name="The Broad Institute Genome Sequencing Center for Infectious Disease"/>
            <person name="Wu L."/>
            <person name="Ma J."/>
        </authorList>
    </citation>
    <scope>NUCLEOTIDE SEQUENCE [LARGE SCALE GENOMIC DNA]</scope>
    <source>
        <strain evidence="2">KCTC 42875</strain>
    </source>
</reference>
<proteinExistence type="predicted"/>
<organism evidence="1 2">
    <name type="scientific">Lysobacter cavernae</name>
    <dbReference type="NCBI Taxonomy" id="1685901"/>
    <lineage>
        <taxon>Bacteria</taxon>
        <taxon>Pseudomonadati</taxon>
        <taxon>Pseudomonadota</taxon>
        <taxon>Gammaproteobacteria</taxon>
        <taxon>Lysobacterales</taxon>
        <taxon>Lysobacteraceae</taxon>
        <taxon>Lysobacter</taxon>
    </lineage>
</organism>
<dbReference type="EMBL" id="JBHRXK010000007">
    <property type="protein sequence ID" value="MFC3552054.1"/>
    <property type="molecule type" value="Genomic_DNA"/>
</dbReference>
<gene>
    <name evidence="1" type="ORF">ACFOLC_13680</name>
</gene>
<dbReference type="Proteomes" id="UP001595740">
    <property type="component" value="Unassembled WGS sequence"/>
</dbReference>
<dbReference type="RefSeq" id="WP_386759822.1">
    <property type="nucleotide sequence ID" value="NZ_JBHRXK010000007.1"/>
</dbReference>
<accession>A0ABV7RT27</accession>
<protein>
    <submittedName>
        <fullName evidence="1">Uncharacterized protein</fullName>
    </submittedName>
</protein>
<name>A0ABV7RT27_9GAMM</name>